<evidence type="ECO:0000256" key="3">
    <source>
        <dbReference type="ARBA" id="ARBA00023163"/>
    </source>
</evidence>
<gene>
    <name evidence="5" type="ORF">SAMN02745110_01183</name>
</gene>
<proteinExistence type="predicted"/>
<dbReference type="InterPro" id="IPR019887">
    <property type="entry name" value="Tscrpt_reg_AsnC/Lrp_C"/>
</dbReference>
<keyword evidence="2" id="KW-0238">DNA-binding</keyword>
<name>A0A1T4ME40_9FIRM</name>
<evidence type="ECO:0000256" key="2">
    <source>
        <dbReference type="ARBA" id="ARBA00023125"/>
    </source>
</evidence>
<dbReference type="InterPro" id="IPR011008">
    <property type="entry name" value="Dimeric_a/b-barrel"/>
</dbReference>
<evidence type="ECO:0000259" key="4">
    <source>
        <dbReference type="PROSITE" id="PS50956"/>
    </source>
</evidence>
<feature type="domain" description="HTH asnC-type" evidence="4">
    <location>
        <begin position="1"/>
        <end position="62"/>
    </location>
</feature>
<dbReference type="SUPFAM" id="SSF46785">
    <property type="entry name" value="Winged helix' DNA-binding domain"/>
    <property type="match status" value="1"/>
</dbReference>
<dbReference type="SMART" id="SM00344">
    <property type="entry name" value="HTH_ASNC"/>
    <property type="match status" value="1"/>
</dbReference>
<dbReference type="InterPro" id="IPR036388">
    <property type="entry name" value="WH-like_DNA-bd_sf"/>
</dbReference>
<dbReference type="InterPro" id="IPR011991">
    <property type="entry name" value="ArsR-like_HTH"/>
</dbReference>
<dbReference type="PANTHER" id="PTHR30154:SF53">
    <property type="entry name" value="HTH-TYPE TRANSCRIPTIONAL REGULATOR LRPC"/>
    <property type="match status" value="1"/>
</dbReference>
<dbReference type="PANTHER" id="PTHR30154">
    <property type="entry name" value="LEUCINE-RESPONSIVE REGULATORY PROTEIN"/>
    <property type="match status" value="1"/>
</dbReference>
<dbReference type="GO" id="GO:0005829">
    <property type="term" value="C:cytosol"/>
    <property type="evidence" value="ECO:0007669"/>
    <property type="project" value="TreeGrafter"/>
</dbReference>
<dbReference type="Pfam" id="PF01037">
    <property type="entry name" value="AsnC_trans_reg"/>
    <property type="match status" value="1"/>
</dbReference>
<dbReference type="SUPFAM" id="SSF54909">
    <property type="entry name" value="Dimeric alpha+beta barrel"/>
    <property type="match status" value="1"/>
</dbReference>
<dbReference type="OrthoDB" id="66249at2"/>
<dbReference type="Pfam" id="PF13412">
    <property type="entry name" value="HTH_24"/>
    <property type="match status" value="1"/>
</dbReference>
<dbReference type="GO" id="GO:0043565">
    <property type="term" value="F:sequence-specific DNA binding"/>
    <property type="evidence" value="ECO:0007669"/>
    <property type="project" value="InterPro"/>
</dbReference>
<dbReference type="CDD" id="cd00090">
    <property type="entry name" value="HTH_ARSR"/>
    <property type="match status" value="1"/>
</dbReference>
<evidence type="ECO:0000313" key="5">
    <source>
        <dbReference type="EMBL" id="SJZ65340.1"/>
    </source>
</evidence>
<dbReference type="EMBL" id="FUXA01000007">
    <property type="protein sequence ID" value="SJZ65340.1"/>
    <property type="molecule type" value="Genomic_DNA"/>
</dbReference>
<sequence length="162" mass="18171">MDKIDKKILDLLQENARYPLKYLASQVFLSSPAVSARIERLEKQGIISGYHADIEPITLGFHITAFINLALDPKQKPEFYPFIDSCPNVLECDCVTGIYSMLIKVCFTSTLELDTFIGHLQEFGKTETQIVFSTPVKHRGINITGISTESDDEAVSEKNDPE</sequence>
<keyword evidence="1" id="KW-0805">Transcription regulation</keyword>
<dbReference type="GO" id="GO:0043200">
    <property type="term" value="P:response to amino acid"/>
    <property type="evidence" value="ECO:0007669"/>
    <property type="project" value="TreeGrafter"/>
</dbReference>
<keyword evidence="6" id="KW-1185">Reference proteome</keyword>
<organism evidence="5 6">
    <name type="scientific">Eubacterium ruminantium</name>
    <dbReference type="NCBI Taxonomy" id="42322"/>
    <lineage>
        <taxon>Bacteria</taxon>
        <taxon>Bacillati</taxon>
        <taxon>Bacillota</taxon>
        <taxon>Clostridia</taxon>
        <taxon>Eubacteriales</taxon>
        <taxon>Eubacteriaceae</taxon>
        <taxon>Eubacterium</taxon>
    </lineage>
</organism>
<dbReference type="PRINTS" id="PR00033">
    <property type="entry name" value="HTHASNC"/>
</dbReference>
<keyword evidence="3" id="KW-0804">Transcription</keyword>
<dbReference type="RefSeq" id="WP_078787030.1">
    <property type="nucleotide sequence ID" value="NZ_FMTO01000006.1"/>
</dbReference>
<dbReference type="InterPro" id="IPR036390">
    <property type="entry name" value="WH_DNA-bd_sf"/>
</dbReference>
<evidence type="ECO:0000256" key="1">
    <source>
        <dbReference type="ARBA" id="ARBA00023015"/>
    </source>
</evidence>
<dbReference type="Gene3D" id="1.10.10.10">
    <property type="entry name" value="Winged helix-like DNA-binding domain superfamily/Winged helix DNA-binding domain"/>
    <property type="match status" value="1"/>
</dbReference>
<dbReference type="InterPro" id="IPR019888">
    <property type="entry name" value="Tscrpt_reg_AsnC-like"/>
</dbReference>
<dbReference type="InterPro" id="IPR000485">
    <property type="entry name" value="AsnC-type_HTH_dom"/>
</dbReference>
<evidence type="ECO:0000313" key="6">
    <source>
        <dbReference type="Proteomes" id="UP000189857"/>
    </source>
</evidence>
<dbReference type="Proteomes" id="UP000189857">
    <property type="component" value="Unassembled WGS sequence"/>
</dbReference>
<dbReference type="AlphaFoldDB" id="A0A1T4ME40"/>
<dbReference type="Gene3D" id="3.30.70.920">
    <property type="match status" value="1"/>
</dbReference>
<protein>
    <submittedName>
        <fullName evidence="5">Transcriptional regulator, AsnC family</fullName>
    </submittedName>
</protein>
<reference evidence="5 6" key="1">
    <citation type="submission" date="2017-02" db="EMBL/GenBank/DDBJ databases">
        <authorList>
            <person name="Peterson S.W."/>
        </authorList>
    </citation>
    <scope>NUCLEOTIDE SEQUENCE [LARGE SCALE GENOMIC DNA]</scope>
    <source>
        <strain evidence="5 6">ATCC 17233</strain>
    </source>
</reference>
<accession>A0A1T4ME40</accession>
<dbReference type="PROSITE" id="PS50956">
    <property type="entry name" value="HTH_ASNC_2"/>
    <property type="match status" value="1"/>
</dbReference>